<accession>A0A9P7F8N9</accession>
<dbReference type="RefSeq" id="XP_041293478.1">
    <property type="nucleotide sequence ID" value="XM_041433625.1"/>
</dbReference>
<dbReference type="AlphaFoldDB" id="A0A9P7F8N9"/>
<sequence>MDNIMNLQVIYSAWLHAAADNDSDTISPSLATPQEYGPLLQESVGVVNVMADPPVGQLSPDLMVAGSMNHIVPPFQSFADGHATERLTTSSFSARRYPTFVSLHRARRSGESEVKIATLAMWTTFISAKSGLYALAVKENSRANTMFEHELLTRESKEDEEKRYDWVIDWAMVVWDLDHLKMLCRTGGCRIWSQESRWFQGGGQVIG</sequence>
<organism evidence="1 2">
    <name type="scientific">Suillus discolor</name>
    <dbReference type="NCBI Taxonomy" id="1912936"/>
    <lineage>
        <taxon>Eukaryota</taxon>
        <taxon>Fungi</taxon>
        <taxon>Dikarya</taxon>
        <taxon>Basidiomycota</taxon>
        <taxon>Agaricomycotina</taxon>
        <taxon>Agaricomycetes</taxon>
        <taxon>Agaricomycetidae</taxon>
        <taxon>Boletales</taxon>
        <taxon>Suillineae</taxon>
        <taxon>Suillaceae</taxon>
        <taxon>Suillus</taxon>
    </lineage>
</organism>
<proteinExistence type="predicted"/>
<protein>
    <submittedName>
        <fullName evidence="1">Uncharacterized protein</fullName>
    </submittedName>
</protein>
<evidence type="ECO:0000313" key="1">
    <source>
        <dbReference type="EMBL" id="KAG2109396.1"/>
    </source>
</evidence>
<comment type="caution">
    <text evidence="1">The sequence shown here is derived from an EMBL/GenBank/DDBJ whole genome shotgun (WGS) entry which is preliminary data.</text>
</comment>
<dbReference type="OrthoDB" id="2647039at2759"/>
<dbReference type="Proteomes" id="UP000823399">
    <property type="component" value="Unassembled WGS sequence"/>
</dbReference>
<name>A0A9P7F8N9_9AGAM</name>
<gene>
    <name evidence="1" type="ORF">F5147DRAFT_652474</name>
</gene>
<keyword evidence="2" id="KW-1185">Reference proteome</keyword>
<dbReference type="EMBL" id="JABBWM010000024">
    <property type="protein sequence ID" value="KAG2109396.1"/>
    <property type="molecule type" value="Genomic_DNA"/>
</dbReference>
<evidence type="ECO:0000313" key="2">
    <source>
        <dbReference type="Proteomes" id="UP000823399"/>
    </source>
</evidence>
<dbReference type="GeneID" id="64695884"/>
<reference evidence="1" key="1">
    <citation type="journal article" date="2020" name="New Phytol.">
        <title>Comparative genomics reveals dynamic genome evolution in host specialist ectomycorrhizal fungi.</title>
        <authorList>
            <person name="Lofgren L.A."/>
            <person name="Nguyen N.H."/>
            <person name="Vilgalys R."/>
            <person name="Ruytinx J."/>
            <person name="Liao H.L."/>
            <person name="Branco S."/>
            <person name="Kuo A."/>
            <person name="LaButti K."/>
            <person name="Lipzen A."/>
            <person name="Andreopoulos W."/>
            <person name="Pangilinan J."/>
            <person name="Riley R."/>
            <person name="Hundley H."/>
            <person name="Na H."/>
            <person name="Barry K."/>
            <person name="Grigoriev I.V."/>
            <person name="Stajich J.E."/>
            <person name="Kennedy P.G."/>
        </authorList>
    </citation>
    <scope>NUCLEOTIDE SEQUENCE</scope>
    <source>
        <strain evidence="1">FC423</strain>
    </source>
</reference>